<proteinExistence type="predicted"/>
<gene>
    <name evidence="1" type="ORF">OWV82_021283</name>
</gene>
<comment type="caution">
    <text evidence="1">The sequence shown here is derived from an EMBL/GenBank/DDBJ whole genome shotgun (WGS) entry which is preliminary data.</text>
</comment>
<organism evidence="1 2">
    <name type="scientific">Melia azedarach</name>
    <name type="common">Chinaberry tree</name>
    <dbReference type="NCBI Taxonomy" id="155640"/>
    <lineage>
        <taxon>Eukaryota</taxon>
        <taxon>Viridiplantae</taxon>
        <taxon>Streptophyta</taxon>
        <taxon>Embryophyta</taxon>
        <taxon>Tracheophyta</taxon>
        <taxon>Spermatophyta</taxon>
        <taxon>Magnoliopsida</taxon>
        <taxon>eudicotyledons</taxon>
        <taxon>Gunneridae</taxon>
        <taxon>Pentapetalae</taxon>
        <taxon>rosids</taxon>
        <taxon>malvids</taxon>
        <taxon>Sapindales</taxon>
        <taxon>Meliaceae</taxon>
        <taxon>Melia</taxon>
    </lineage>
</organism>
<keyword evidence="2" id="KW-1185">Reference proteome</keyword>
<evidence type="ECO:0000313" key="1">
    <source>
        <dbReference type="EMBL" id="KAJ4704360.1"/>
    </source>
</evidence>
<sequence length="285" mass="32243">MISRQLFFFLFASLLLIFISRLCSSVEHDGATVFPAIKQDEKVNLSLYYETLCPGCASFISNDLGKVFQKGLINIVNLSTEKMNATSILFTPAPLDAWPEQVGLATQASMAGLIPTFHLFLTSYLNLLQKKHFKFIRCMETQALKGHILDKEKAWETCCQNQKLNAKLIHQCYDNGRGRELELQYGNETSRLNPPHEYVPWVTVNGIPLRGDFENFVKYVCEAYKGHHVPEACKSLPVPAKNNPAEMTISTTPVCYAKQASNLHITHTLKTISMAEWKSWIKKNP</sequence>
<reference evidence="1 2" key="1">
    <citation type="journal article" date="2023" name="Science">
        <title>Complex scaffold remodeling in plant triterpene biosynthesis.</title>
        <authorList>
            <person name="De La Pena R."/>
            <person name="Hodgson H."/>
            <person name="Liu J.C."/>
            <person name="Stephenson M.J."/>
            <person name="Martin A.C."/>
            <person name="Owen C."/>
            <person name="Harkess A."/>
            <person name="Leebens-Mack J."/>
            <person name="Jimenez L.E."/>
            <person name="Osbourn A."/>
            <person name="Sattely E.S."/>
        </authorList>
    </citation>
    <scope>NUCLEOTIDE SEQUENCE [LARGE SCALE GENOMIC DNA]</scope>
    <source>
        <strain evidence="2">cv. JPN11</strain>
        <tissue evidence="1">Leaf</tissue>
    </source>
</reference>
<evidence type="ECO:0000313" key="2">
    <source>
        <dbReference type="Proteomes" id="UP001164539"/>
    </source>
</evidence>
<accession>A0ACC1WYV3</accession>
<protein>
    <submittedName>
        <fullName evidence="1">Gamma-interferon-inducible lysosomal thiol reductase</fullName>
    </submittedName>
</protein>
<name>A0ACC1WYV3_MELAZ</name>
<dbReference type="Proteomes" id="UP001164539">
    <property type="component" value="Chromosome 12"/>
</dbReference>
<dbReference type="EMBL" id="CM051405">
    <property type="protein sequence ID" value="KAJ4704360.1"/>
    <property type="molecule type" value="Genomic_DNA"/>
</dbReference>